<evidence type="ECO:0000313" key="2">
    <source>
        <dbReference type="EMBL" id="KAG1770584.1"/>
    </source>
</evidence>
<sequence length="573" mass="62045">MFALQGDSSNDRNFYGPISQNPRLGWGEPYTPSPLSPGMPLPGDPFTDSAPAQLQRYQLHQDCCKSLEIQVIKLTTECDAFQSILQQLASALQQSGNPLSFDPTFPAQLGHSSNDTNRPTPQTHPKIRFWNQIDYIEWLDTSMGQLSHRRKLGYLKDKNGGPIAATMVKGIHKALRAGWCELTNRKLAPKTWGVLSASGRKLIHTLMEDAYPLLKFADNGWKLEYLASTSYSAWRRTYLTDDGNWKSKNHDNKEEDESEGGNAGDSQTLSLKGKKRKKAKFSIKSEVPQKKMKVDSETAGTQTLVVSPLPSSSSPTPSAAMAPTSLTLDLPTPDPPTSLPMALTSLTPGHPTPSAMAPTSTMLADSPMLPPMALTSPPLDSLMIASPASASTPELLPTAPSLLSPKFGPDSDCNKENIPPKLATPTPRIRVNVVVANPLAALALAASKVQLPPLLLGPTPPIVPPAPNGADSESTIQNHADLSTADDTTTSKTTTVSTKSSTKGKMCPSGTKNGRNLCAQRWLKKLKTNGTTEEFCAYYRDLTLAQRKLYDDESASLVANKSWNKTSFDGTMY</sequence>
<feature type="compositionally biased region" description="Polar residues" evidence="1">
    <location>
        <begin position="1"/>
        <end position="22"/>
    </location>
</feature>
<proteinExistence type="predicted"/>
<feature type="region of interest" description="Disordered" evidence="1">
    <location>
        <begin position="481"/>
        <end position="510"/>
    </location>
</feature>
<feature type="region of interest" description="Disordered" evidence="1">
    <location>
        <begin position="100"/>
        <end position="124"/>
    </location>
</feature>
<feature type="compositionally biased region" description="Polar residues" evidence="1">
    <location>
        <begin position="110"/>
        <end position="123"/>
    </location>
</feature>
<dbReference type="AlphaFoldDB" id="A0A9P7CY41"/>
<feature type="compositionally biased region" description="Pro residues" evidence="1">
    <location>
        <begin position="31"/>
        <end position="42"/>
    </location>
</feature>
<protein>
    <submittedName>
        <fullName evidence="2">Uncharacterized protein</fullName>
    </submittedName>
</protein>
<evidence type="ECO:0000256" key="1">
    <source>
        <dbReference type="SAM" id="MobiDB-lite"/>
    </source>
</evidence>
<dbReference type="OrthoDB" id="2681506at2759"/>
<feature type="region of interest" description="Disordered" evidence="1">
    <location>
        <begin position="242"/>
        <end position="326"/>
    </location>
</feature>
<feature type="compositionally biased region" description="Basic and acidic residues" evidence="1">
    <location>
        <begin position="243"/>
        <end position="253"/>
    </location>
</feature>
<reference evidence="2" key="1">
    <citation type="journal article" date="2020" name="New Phytol.">
        <title>Comparative genomics reveals dynamic genome evolution in host specialist ectomycorrhizal fungi.</title>
        <authorList>
            <person name="Lofgren L.A."/>
            <person name="Nguyen N.H."/>
            <person name="Vilgalys R."/>
            <person name="Ruytinx J."/>
            <person name="Liao H.L."/>
            <person name="Branco S."/>
            <person name="Kuo A."/>
            <person name="LaButti K."/>
            <person name="Lipzen A."/>
            <person name="Andreopoulos W."/>
            <person name="Pangilinan J."/>
            <person name="Riley R."/>
            <person name="Hundley H."/>
            <person name="Na H."/>
            <person name="Barry K."/>
            <person name="Grigoriev I.V."/>
            <person name="Stajich J.E."/>
            <person name="Kennedy P.G."/>
        </authorList>
    </citation>
    <scope>NUCLEOTIDE SEQUENCE</scope>
    <source>
        <strain evidence="2">DOB743</strain>
    </source>
</reference>
<gene>
    <name evidence="2" type="ORF">EV702DRAFT_1049310</name>
</gene>
<comment type="caution">
    <text evidence="2">The sequence shown here is derived from an EMBL/GenBank/DDBJ whole genome shotgun (WGS) entry which is preliminary data.</text>
</comment>
<accession>A0A9P7CY41</accession>
<feature type="compositionally biased region" description="Basic residues" evidence="1">
    <location>
        <begin position="272"/>
        <end position="281"/>
    </location>
</feature>
<evidence type="ECO:0000313" key="3">
    <source>
        <dbReference type="Proteomes" id="UP000714275"/>
    </source>
</evidence>
<dbReference type="EMBL" id="JABBWD010000064">
    <property type="protein sequence ID" value="KAG1770584.1"/>
    <property type="molecule type" value="Genomic_DNA"/>
</dbReference>
<feature type="compositionally biased region" description="Basic and acidic residues" evidence="1">
    <location>
        <begin position="287"/>
        <end position="296"/>
    </location>
</feature>
<organism evidence="2 3">
    <name type="scientific">Suillus placidus</name>
    <dbReference type="NCBI Taxonomy" id="48579"/>
    <lineage>
        <taxon>Eukaryota</taxon>
        <taxon>Fungi</taxon>
        <taxon>Dikarya</taxon>
        <taxon>Basidiomycota</taxon>
        <taxon>Agaricomycotina</taxon>
        <taxon>Agaricomycetes</taxon>
        <taxon>Agaricomycetidae</taxon>
        <taxon>Boletales</taxon>
        <taxon>Suillineae</taxon>
        <taxon>Suillaceae</taxon>
        <taxon>Suillus</taxon>
    </lineage>
</organism>
<keyword evidence="3" id="KW-1185">Reference proteome</keyword>
<feature type="compositionally biased region" description="Low complexity" evidence="1">
    <location>
        <begin position="488"/>
        <end position="505"/>
    </location>
</feature>
<feature type="region of interest" description="Disordered" evidence="1">
    <location>
        <begin position="1"/>
        <end position="42"/>
    </location>
</feature>
<feature type="compositionally biased region" description="Low complexity" evidence="1">
    <location>
        <begin position="307"/>
        <end position="326"/>
    </location>
</feature>
<name>A0A9P7CY41_9AGAM</name>
<dbReference type="Proteomes" id="UP000714275">
    <property type="component" value="Unassembled WGS sequence"/>
</dbReference>